<dbReference type="PANTHER" id="PTHR21310">
    <property type="entry name" value="AMINOGLYCOSIDE PHOSPHOTRANSFERASE-RELATED-RELATED"/>
    <property type="match status" value="1"/>
</dbReference>
<dbReference type="InterPro" id="IPR041726">
    <property type="entry name" value="ACAD10_11_N"/>
</dbReference>
<dbReference type="RefSeq" id="WP_367773320.1">
    <property type="nucleotide sequence ID" value="NZ_JBFNXR010000034.1"/>
</dbReference>
<accession>A0ABV3RBW1</accession>
<reference evidence="2 3" key="1">
    <citation type="submission" date="2024-06" db="EMBL/GenBank/DDBJ databases">
        <title>Novosphingobium rhizovicinus M1R2S20.</title>
        <authorList>
            <person name="Sun J.-Q."/>
        </authorList>
    </citation>
    <scope>NUCLEOTIDE SEQUENCE [LARGE SCALE GENOMIC DNA]</scope>
    <source>
        <strain evidence="2 3">M1R2S20</strain>
    </source>
</reference>
<keyword evidence="3" id="KW-1185">Reference proteome</keyword>
<feature type="domain" description="Aminoglycoside phosphotransferase" evidence="1">
    <location>
        <begin position="39"/>
        <end position="301"/>
    </location>
</feature>
<dbReference type="InterPro" id="IPR051678">
    <property type="entry name" value="AGP_Transferase"/>
</dbReference>
<organism evidence="2 3">
    <name type="scientific">Novosphingobium rhizovicinum</name>
    <dbReference type="NCBI Taxonomy" id="3228928"/>
    <lineage>
        <taxon>Bacteria</taxon>
        <taxon>Pseudomonadati</taxon>
        <taxon>Pseudomonadota</taxon>
        <taxon>Alphaproteobacteria</taxon>
        <taxon>Sphingomonadales</taxon>
        <taxon>Sphingomonadaceae</taxon>
        <taxon>Novosphingobium</taxon>
    </lineage>
</organism>
<dbReference type="Pfam" id="PF01636">
    <property type="entry name" value="APH"/>
    <property type="match status" value="1"/>
</dbReference>
<evidence type="ECO:0000313" key="3">
    <source>
        <dbReference type="Proteomes" id="UP001556118"/>
    </source>
</evidence>
<dbReference type="InterPro" id="IPR011009">
    <property type="entry name" value="Kinase-like_dom_sf"/>
</dbReference>
<evidence type="ECO:0000259" key="1">
    <source>
        <dbReference type="Pfam" id="PF01636"/>
    </source>
</evidence>
<dbReference type="Gene3D" id="3.90.1200.10">
    <property type="match status" value="1"/>
</dbReference>
<dbReference type="InterPro" id="IPR002575">
    <property type="entry name" value="Aminoglycoside_PTrfase"/>
</dbReference>
<comment type="caution">
    <text evidence="2">The sequence shown here is derived from an EMBL/GenBank/DDBJ whole genome shotgun (WGS) entry which is preliminary data.</text>
</comment>
<name>A0ABV3RBW1_9SPHN</name>
<evidence type="ECO:0000313" key="2">
    <source>
        <dbReference type="EMBL" id="MEW9855586.1"/>
    </source>
</evidence>
<gene>
    <name evidence="2" type="ORF">ABUH87_10470</name>
</gene>
<dbReference type="EMBL" id="JBFNXR010000034">
    <property type="protein sequence ID" value="MEW9855586.1"/>
    <property type="molecule type" value="Genomic_DNA"/>
</dbReference>
<dbReference type="CDD" id="cd05154">
    <property type="entry name" value="ACAD10_11_N-like"/>
    <property type="match status" value="1"/>
</dbReference>
<protein>
    <submittedName>
        <fullName evidence="2">Phosphotransferase family protein</fullName>
    </submittedName>
</protein>
<dbReference type="PANTHER" id="PTHR21310:SF40">
    <property type="entry name" value="AMINOGLYCOSIDE PHOSPHOTRANSFERASE DOMAIN-CONTAINING PROTEIN-RELATED"/>
    <property type="match status" value="1"/>
</dbReference>
<dbReference type="SUPFAM" id="SSF56112">
    <property type="entry name" value="Protein kinase-like (PK-like)"/>
    <property type="match status" value="1"/>
</dbReference>
<dbReference type="Gene3D" id="3.30.200.20">
    <property type="entry name" value="Phosphorylase Kinase, domain 1"/>
    <property type="match status" value="1"/>
</dbReference>
<sequence>MTTDTAIEDLDGLLNWPNIAAWIAAQPDVPGSGPVTAARKLSGGIQNTVMLVERGDTRLILRRPSKRARPTAGETMRRESRVLQALAGTNVPHPGFYALCDDESVTGATFYLMEDLEGFAKSGELPGRYAGDASWRKAMGETLVDAAVALGAVDYAGLGLSDLGKPDAWHERQVERWRKQLGGYAATPGYDPAELPHFHEIGRWLEANLPQDRRIGLMHGDLQFPNVMFSLEAPRVSGIIDWELVTLGDPMIDLGWILSSWIEPGDPDGKKPMVTPWDGFSSRAELAGRYCRAAGRDPAAVPWFFALACYKLACLLEGTVAAARAGKVPENVGISIREYSTWLTTKGRQVISGEGR</sequence>
<proteinExistence type="predicted"/>
<dbReference type="Proteomes" id="UP001556118">
    <property type="component" value="Unassembled WGS sequence"/>
</dbReference>